<feature type="transmembrane region" description="Helical" evidence="2">
    <location>
        <begin position="55"/>
        <end position="72"/>
    </location>
</feature>
<dbReference type="InterPro" id="IPR012578">
    <property type="entry name" value="Nucl_pore_cmplx"/>
</dbReference>
<feature type="region of interest" description="Disordered" evidence="1">
    <location>
        <begin position="1"/>
        <end position="31"/>
    </location>
</feature>
<evidence type="ECO:0000313" key="4">
    <source>
        <dbReference type="Proteomes" id="UP000034947"/>
    </source>
</evidence>
<proteinExistence type="predicted"/>
<name>A0A0F8WUY1_9EURO</name>
<feature type="compositionally biased region" description="Low complexity" evidence="1">
    <location>
        <begin position="212"/>
        <end position="225"/>
    </location>
</feature>
<organism evidence="3 4">
    <name type="scientific">Aspergillus ochraceoroseus</name>
    <dbReference type="NCBI Taxonomy" id="138278"/>
    <lineage>
        <taxon>Eukaryota</taxon>
        <taxon>Fungi</taxon>
        <taxon>Dikarya</taxon>
        <taxon>Ascomycota</taxon>
        <taxon>Pezizomycotina</taxon>
        <taxon>Eurotiomycetes</taxon>
        <taxon>Eurotiomycetidae</taxon>
        <taxon>Eurotiales</taxon>
        <taxon>Aspergillaceae</taxon>
        <taxon>Aspergillus</taxon>
        <taxon>Aspergillus subgen. Nidulantes</taxon>
    </lineage>
</organism>
<feature type="region of interest" description="Disordered" evidence="1">
    <location>
        <begin position="853"/>
        <end position="948"/>
    </location>
</feature>
<protein>
    <recommendedName>
        <fullName evidence="5">High-temperature-induced dauer-formation protein</fullName>
    </recommendedName>
</protein>
<accession>A0A0F8WUY1</accession>
<sequence length="1167" mass="129475">MASIFLPSTPKQASAPAPTPSSESRTPGKWRHPHLDEIVRRQNAGNFGDRNVKRLIWNTSALLATWAFGGTFKSYSRWIQAVTQFPAYPDFLLLLLQLVLIFNILVALYPLFRPKDDIVDIPLTPTQRALLGLNPSATAPPTPGSSYITPPKYRLSGSRAGSPASISGSPLSASASASGRRFSSGTLFSPSPSPLLHKMVANGGRDNGRRQSFGSSSPLGRSSPFKESTMPASPSPVGGKRASIGLSNKWLYERSRRLSASNGQELCEYRGGLNMGASESKLVFKQGIFRLSEEKEIPADDPYWARFWELPESTEDVFSLFTPADIRRTRDQALGNFETLLLSITSRLTALKNHPSFPDPELAPDRDALNCIRILTHVLPYVYEADHLEDWEEKFFWTRRRKKTRAAQLATDVLFDEANGQDGQDQPSPRDRDYEDVKPLAEELIDTLMDLLFYSDFTIPRLPSAKGNVSYSIWQSGVGCNTSMGSSKEFENNRSEVLRLLLTLTGKAMYMSSSLLPVQGVKAITYITTSQEKQAVLTLLCSLLNTAIKYNPASWRVPYDHVVWKDPRQILVIYCLQFLLVLLLYPVPEDGRGTPPKNYYRHYFGRLHRPQDFQFLVDGMTRILNQPMQATTSYLPGSQKSVKWAPEMLVLFWEALQCNKRFRSFIIDSNRSHDFIILCLFYAIIYKSDPAKQGVVRMCIFILQTMSVEPNFGQSLNKKFEAQDTLPQSIRIPGFRGSYADFLFMSVHTLITTSKGKLNAVYPALLAVINNIAPYVEHLSPATCSKILQLFSSMSAPSFLLANETNHTLLASVLESINSILEHNFTKNPSLIYAILKYRKRFEAVREFTLESGQQEIERQNERRKAENRDLVASPVLSASEDEPRISSGARSPLGRIPEENNNPFAIGGDDSDDEGEGQHTPAQDSTSVQTSRRSSISSIVDESVPLQLRGMSEKARGKMPAGQPSFSRQNSMTSQSSMSAIFSASSNTFTPTTAWLESWLPELPLHTILTVISAITPNVPESAFESSTSPEARSLIANLASFSEDPMIRCITAEPAPERVHSFEWSALSMGWYESLLWGFIFSAEMVVGSASGATPGTVGVWNGTAIKLFKVQEAAAQGPTLLAPKGAVDAVGSNLVQRIGNLSLRRSSTQQDSQNNSRPPSVREV</sequence>
<dbReference type="OrthoDB" id="432953at2759"/>
<dbReference type="PANTHER" id="PTHR21575:SF12">
    <property type="entry name" value="PROTEIN HID1"/>
    <property type="match status" value="1"/>
</dbReference>
<dbReference type="GO" id="GO:0000138">
    <property type="term" value="C:Golgi trans cisterna"/>
    <property type="evidence" value="ECO:0007669"/>
    <property type="project" value="TreeGrafter"/>
</dbReference>
<dbReference type="EMBL" id="JYKN01001219">
    <property type="protein sequence ID" value="KKK21405.1"/>
    <property type="molecule type" value="Genomic_DNA"/>
</dbReference>
<feature type="transmembrane region" description="Helical" evidence="2">
    <location>
        <begin position="92"/>
        <end position="112"/>
    </location>
</feature>
<dbReference type="GO" id="GO:0016020">
    <property type="term" value="C:membrane"/>
    <property type="evidence" value="ECO:0007669"/>
    <property type="project" value="TreeGrafter"/>
</dbReference>
<keyword evidence="2" id="KW-0812">Transmembrane</keyword>
<dbReference type="AlphaFoldDB" id="A0A0F8WUY1"/>
<dbReference type="Proteomes" id="UP000034947">
    <property type="component" value="Unassembled WGS sequence"/>
</dbReference>
<evidence type="ECO:0008006" key="5">
    <source>
        <dbReference type="Google" id="ProtNLM"/>
    </source>
</evidence>
<feature type="compositionally biased region" description="Low complexity" evidence="1">
    <location>
        <begin position="924"/>
        <end position="942"/>
    </location>
</feature>
<feature type="compositionally biased region" description="Basic and acidic residues" evidence="1">
    <location>
        <begin position="856"/>
        <end position="870"/>
    </location>
</feature>
<feature type="compositionally biased region" description="Low complexity" evidence="1">
    <location>
        <begin position="156"/>
        <end position="185"/>
    </location>
</feature>
<reference evidence="3 4" key="1">
    <citation type="submission" date="2015-02" db="EMBL/GenBank/DDBJ databases">
        <title>Draft Genome Sequences of Two Closely-Related Aflatoxigenic Aspergillus Species Obtained from the Cote d'Ivoire.</title>
        <authorList>
            <person name="Moore G.G."/>
            <person name="Beltz S.B."/>
            <person name="Mack B.M."/>
        </authorList>
    </citation>
    <scope>NUCLEOTIDE SEQUENCE [LARGE SCALE GENOMIC DNA]</scope>
    <source>
        <strain evidence="3 4">SRRC1432</strain>
    </source>
</reference>
<feature type="compositionally biased region" description="Polar residues" evidence="1">
    <location>
        <begin position="1147"/>
        <end position="1161"/>
    </location>
</feature>
<dbReference type="VEuPathDB" id="FungiDB:P175DRAFT_0465913"/>
<dbReference type="InterPro" id="IPR026705">
    <property type="entry name" value="Hid-1/Ecm30"/>
</dbReference>
<gene>
    <name evidence="3" type="ORF">AOCH_004751</name>
</gene>
<dbReference type="VEuPathDB" id="FungiDB:P175DRAFT_0486430"/>
<evidence type="ECO:0000256" key="1">
    <source>
        <dbReference type="SAM" id="MobiDB-lite"/>
    </source>
</evidence>
<keyword evidence="4" id="KW-1185">Reference proteome</keyword>
<dbReference type="Pfam" id="PF12722">
    <property type="entry name" value="Hid1"/>
    <property type="match status" value="1"/>
</dbReference>
<comment type="caution">
    <text evidence="3">The sequence shown here is derived from an EMBL/GenBank/DDBJ whole genome shotgun (WGS) entry which is preliminary data.</text>
</comment>
<feature type="region of interest" description="Disordered" evidence="1">
    <location>
        <begin position="132"/>
        <end position="241"/>
    </location>
</feature>
<keyword evidence="2" id="KW-0472">Membrane</keyword>
<evidence type="ECO:0000256" key="2">
    <source>
        <dbReference type="SAM" id="Phobius"/>
    </source>
</evidence>
<dbReference type="GO" id="GO:0005797">
    <property type="term" value="C:Golgi medial cisterna"/>
    <property type="evidence" value="ECO:0007669"/>
    <property type="project" value="TreeGrafter"/>
</dbReference>
<dbReference type="PANTHER" id="PTHR21575">
    <property type="entry name" value="PROTEIN HID1"/>
    <property type="match status" value="1"/>
</dbReference>
<keyword evidence="2" id="KW-1133">Transmembrane helix</keyword>
<dbReference type="Pfam" id="PF08058">
    <property type="entry name" value="NPCC"/>
    <property type="match status" value="1"/>
</dbReference>
<feature type="compositionally biased region" description="Low complexity" evidence="1">
    <location>
        <begin position="7"/>
        <end position="27"/>
    </location>
</feature>
<feature type="region of interest" description="Disordered" evidence="1">
    <location>
        <begin position="1147"/>
        <end position="1167"/>
    </location>
</feature>
<evidence type="ECO:0000313" key="3">
    <source>
        <dbReference type="EMBL" id="KKK21405.1"/>
    </source>
</evidence>